<evidence type="ECO:0000313" key="3">
    <source>
        <dbReference type="Proteomes" id="UP001501594"/>
    </source>
</evidence>
<dbReference type="Proteomes" id="UP001501594">
    <property type="component" value="Unassembled WGS sequence"/>
</dbReference>
<proteinExistence type="predicted"/>
<evidence type="ECO:0000313" key="2">
    <source>
        <dbReference type="EMBL" id="GAA4266669.1"/>
    </source>
</evidence>
<gene>
    <name evidence="2" type="ORF">GCM10022256_22810</name>
</gene>
<name>A0ABP8E3T2_9MICO</name>
<dbReference type="Pfam" id="PF25355">
    <property type="entry name" value="DUF7882"/>
    <property type="match status" value="1"/>
</dbReference>
<protein>
    <recommendedName>
        <fullName evidence="1">DUF7882 domain-containing protein</fullName>
    </recommendedName>
</protein>
<sequence>MQAGVVCAGTVSGMGFLHYGGEVFPLDDRTLVHLQIAIYEARAGGREFYVTWPISRDSGSGRLSAWLTPGIPVLFEYEGSRVPRINRAWVEKLAHSAMTGTGLVVTPEPF</sequence>
<feature type="domain" description="DUF7882" evidence="1">
    <location>
        <begin position="14"/>
        <end position="108"/>
    </location>
</feature>
<comment type="caution">
    <text evidence="2">The sequence shown here is derived from an EMBL/GenBank/DDBJ whole genome shotgun (WGS) entry which is preliminary data.</text>
</comment>
<evidence type="ECO:0000259" key="1">
    <source>
        <dbReference type="Pfam" id="PF25355"/>
    </source>
</evidence>
<organism evidence="2 3">
    <name type="scientific">Frondihabitans peucedani</name>
    <dbReference type="NCBI Taxonomy" id="598626"/>
    <lineage>
        <taxon>Bacteria</taxon>
        <taxon>Bacillati</taxon>
        <taxon>Actinomycetota</taxon>
        <taxon>Actinomycetes</taxon>
        <taxon>Micrococcales</taxon>
        <taxon>Microbacteriaceae</taxon>
        <taxon>Frondihabitans</taxon>
    </lineage>
</organism>
<accession>A0ABP8E3T2</accession>
<reference evidence="3" key="1">
    <citation type="journal article" date="2019" name="Int. J. Syst. Evol. Microbiol.">
        <title>The Global Catalogue of Microorganisms (GCM) 10K type strain sequencing project: providing services to taxonomists for standard genome sequencing and annotation.</title>
        <authorList>
            <consortium name="The Broad Institute Genomics Platform"/>
            <consortium name="The Broad Institute Genome Sequencing Center for Infectious Disease"/>
            <person name="Wu L."/>
            <person name="Ma J."/>
        </authorList>
    </citation>
    <scope>NUCLEOTIDE SEQUENCE [LARGE SCALE GENOMIC DNA]</scope>
    <source>
        <strain evidence="3">JCM 17442</strain>
    </source>
</reference>
<dbReference type="EMBL" id="BAABAU010000002">
    <property type="protein sequence ID" value="GAA4266669.1"/>
    <property type="molecule type" value="Genomic_DNA"/>
</dbReference>
<keyword evidence="3" id="KW-1185">Reference proteome</keyword>
<dbReference type="InterPro" id="IPR057204">
    <property type="entry name" value="DUF7882"/>
</dbReference>